<dbReference type="Proteomes" id="UP001358417">
    <property type="component" value="Unassembled WGS sequence"/>
</dbReference>
<dbReference type="PRINTS" id="PR00420">
    <property type="entry name" value="RNGMNOXGNASE"/>
</dbReference>
<keyword evidence="4" id="KW-0560">Oxidoreductase</keyword>
<dbReference type="SUPFAM" id="SSF54373">
    <property type="entry name" value="FAD-linked reductases, C-terminal domain"/>
    <property type="match status" value="1"/>
</dbReference>
<reference evidence="7 8" key="1">
    <citation type="submission" date="2023-08" db="EMBL/GenBank/DDBJ databases">
        <title>Black Yeasts Isolated from many extreme environments.</title>
        <authorList>
            <person name="Coleine C."/>
            <person name="Stajich J.E."/>
            <person name="Selbmann L."/>
        </authorList>
    </citation>
    <scope>NUCLEOTIDE SEQUENCE [LARGE SCALE GENOMIC DNA]</scope>
    <source>
        <strain evidence="7 8">CCFEE 5792</strain>
    </source>
</reference>
<evidence type="ECO:0000256" key="5">
    <source>
        <dbReference type="ARBA" id="ARBA00023033"/>
    </source>
</evidence>
<dbReference type="PANTHER" id="PTHR13789:SF172">
    <property type="entry name" value="HYDROXYLASE, PUTATIVE (AFU_ORTHOLOGUE AFUA_1G12410)-RELATED"/>
    <property type="match status" value="1"/>
</dbReference>
<dbReference type="GO" id="GO:0071949">
    <property type="term" value="F:FAD binding"/>
    <property type="evidence" value="ECO:0007669"/>
    <property type="project" value="InterPro"/>
</dbReference>
<dbReference type="SUPFAM" id="SSF51905">
    <property type="entry name" value="FAD/NAD(P)-binding domain"/>
    <property type="match status" value="1"/>
</dbReference>
<dbReference type="Gene3D" id="3.50.50.60">
    <property type="entry name" value="FAD/NAD(P)-binding domain"/>
    <property type="match status" value="1"/>
</dbReference>
<keyword evidence="5" id="KW-0503">Monooxygenase</keyword>
<evidence type="ECO:0000256" key="2">
    <source>
        <dbReference type="ARBA" id="ARBA00022630"/>
    </source>
</evidence>
<name>A0AAV9N514_9EURO</name>
<dbReference type="AlphaFoldDB" id="A0AAV9N514"/>
<keyword evidence="2" id="KW-0285">Flavoprotein</keyword>
<dbReference type="InterPro" id="IPR002938">
    <property type="entry name" value="FAD-bd"/>
</dbReference>
<accession>A0AAV9N514</accession>
<evidence type="ECO:0000256" key="3">
    <source>
        <dbReference type="ARBA" id="ARBA00022827"/>
    </source>
</evidence>
<dbReference type="GO" id="GO:0004497">
    <property type="term" value="F:monooxygenase activity"/>
    <property type="evidence" value="ECO:0007669"/>
    <property type="project" value="UniProtKB-KW"/>
</dbReference>
<dbReference type="EMBL" id="JAVRRD010000018">
    <property type="protein sequence ID" value="KAK5049900.1"/>
    <property type="molecule type" value="Genomic_DNA"/>
</dbReference>
<gene>
    <name evidence="7" type="ORF">LTR84_004019</name>
</gene>
<evidence type="ECO:0000256" key="4">
    <source>
        <dbReference type="ARBA" id="ARBA00023002"/>
    </source>
</evidence>
<comment type="similarity">
    <text evidence="1">Belongs to the paxM FAD-dependent monooxygenase family.</text>
</comment>
<comment type="caution">
    <text evidence="7">The sequence shown here is derived from an EMBL/GenBank/DDBJ whole genome shotgun (WGS) entry which is preliminary data.</text>
</comment>
<protein>
    <recommendedName>
        <fullName evidence="6">FAD-binding domain-containing protein</fullName>
    </recommendedName>
</protein>
<keyword evidence="8" id="KW-1185">Reference proteome</keyword>
<dbReference type="Pfam" id="PF01494">
    <property type="entry name" value="FAD_binding_3"/>
    <property type="match status" value="1"/>
</dbReference>
<dbReference type="InterPro" id="IPR050493">
    <property type="entry name" value="FAD-dep_Monooxygenase_BioMet"/>
</dbReference>
<dbReference type="RefSeq" id="XP_064704710.1">
    <property type="nucleotide sequence ID" value="XM_064847598.1"/>
</dbReference>
<evidence type="ECO:0000313" key="8">
    <source>
        <dbReference type="Proteomes" id="UP001358417"/>
    </source>
</evidence>
<keyword evidence="3" id="KW-0274">FAD</keyword>
<organism evidence="7 8">
    <name type="scientific">Exophiala bonariae</name>
    <dbReference type="NCBI Taxonomy" id="1690606"/>
    <lineage>
        <taxon>Eukaryota</taxon>
        <taxon>Fungi</taxon>
        <taxon>Dikarya</taxon>
        <taxon>Ascomycota</taxon>
        <taxon>Pezizomycotina</taxon>
        <taxon>Eurotiomycetes</taxon>
        <taxon>Chaetothyriomycetidae</taxon>
        <taxon>Chaetothyriales</taxon>
        <taxon>Herpotrichiellaceae</taxon>
        <taxon>Exophiala</taxon>
    </lineage>
</organism>
<dbReference type="InterPro" id="IPR036188">
    <property type="entry name" value="FAD/NAD-bd_sf"/>
</dbReference>
<proteinExistence type="inferred from homology"/>
<dbReference type="PANTHER" id="PTHR13789">
    <property type="entry name" value="MONOOXYGENASE"/>
    <property type="match status" value="1"/>
</dbReference>
<evidence type="ECO:0000256" key="1">
    <source>
        <dbReference type="ARBA" id="ARBA00007992"/>
    </source>
</evidence>
<dbReference type="GeneID" id="89972198"/>
<evidence type="ECO:0000259" key="6">
    <source>
        <dbReference type="Pfam" id="PF01494"/>
    </source>
</evidence>
<feature type="domain" description="FAD-binding" evidence="6">
    <location>
        <begin position="10"/>
        <end position="364"/>
    </location>
</feature>
<evidence type="ECO:0000313" key="7">
    <source>
        <dbReference type="EMBL" id="KAK5049900.1"/>
    </source>
</evidence>
<sequence length="437" mass="48298">MATQAGWRQLDIAVVGGGIGGQAAATSLRRQGHRVTIYDKADFVGEVGASISCAANGTRWLEEWKVNIELGDPVVLEKLISRDWKTGEPVSVYDLADYKERWGYVYNMFHRQYMHKMLLDSATSEKGEGIPAKLVVNHKAENVDVETGEITFANGVKAKHDVIVGADGIGSALRTVLGIETIRKPATCTCLHTNVDTEKAVELGLVDYSKNSALEYWGGYNTHFKIVLSPCNGGKLLSYYCFFPREAGDLTGHTWDQEASLDELLAPYPDLDRQVFKHLEIGYEIRPWRLWLHEPYPLWTEGKVALMGDAAHPMMPDQSQGACQAIEDAAALGLVFSKTHFSGDIRESLKVFEQVRKPRATKVQAASARARENINERIGFSSNTDTTVYNVSNEEGKLTIDEMNLYDMKAHVAEVFQGRRSNGLNGSNGIHVNGASS</sequence>